<keyword evidence="2" id="KW-1185">Reference proteome</keyword>
<name>A0A6L9Y6L9_9BURK</name>
<dbReference type="EMBL" id="JAAGYR010000005">
    <property type="protein sequence ID" value="NEN75474.1"/>
    <property type="molecule type" value="Genomic_DNA"/>
</dbReference>
<sequence length="89" mass="10417">MRKEGRIKESRGKIIFKDSQGVWRSLKDADISHKVDAVKWCNSTGRNYGARAPEVRKWMRDSSNYELDYFKINRSNGGKLPDRYLPPLK</sequence>
<accession>A0A6L9Y6L9</accession>
<reference evidence="1 2" key="1">
    <citation type="submission" date="2020-02" db="EMBL/GenBank/DDBJ databases">
        <title>Pelistega sp. NLN82 were isolated from wild rodents of the Hainan Island.</title>
        <authorList>
            <person name="Niu N."/>
            <person name="Zhou J."/>
        </authorList>
    </citation>
    <scope>NUCLEOTIDE SEQUENCE [LARGE SCALE GENOMIC DNA]</scope>
    <source>
        <strain evidence="1 2">NLN82</strain>
    </source>
</reference>
<evidence type="ECO:0000313" key="2">
    <source>
        <dbReference type="Proteomes" id="UP000477651"/>
    </source>
</evidence>
<organism evidence="1 2">
    <name type="scientific">Pelistega ratti</name>
    <dbReference type="NCBI Taxonomy" id="2652177"/>
    <lineage>
        <taxon>Bacteria</taxon>
        <taxon>Pseudomonadati</taxon>
        <taxon>Pseudomonadota</taxon>
        <taxon>Betaproteobacteria</taxon>
        <taxon>Burkholderiales</taxon>
        <taxon>Alcaligenaceae</taxon>
        <taxon>Pelistega</taxon>
    </lineage>
</organism>
<dbReference type="RefSeq" id="WP_163764132.1">
    <property type="nucleotide sequence ID" value="NZ_JAAGYR010000005.1"/>
</dbReference>
<evidence type="ECO:0000313" key="1">
    <source>
        <dbReference type="EMBL" id="NEN75474.1"/>
    </source>
</evidence>
<comment type="caution">
    <text evidence="1">The sequence shown here is derived from an EMBL/GenBank/DDBJ whole genome shotgun (WGS) entry which is preliminary data.</text>
</comment>
<protein>
    <submittedName>
        <fullName evidence="1">Uncharacterized protein</fullName>
    </submittedName>
</protein>
<dbReference type="Proteomes" id="UP000477651">
    <property type="component" value="Unassembled WGS sequence"/>
</dbReference>
<proteinExistence type="predicted"/>
<gene>
    <name evidence="1" type="ORF">F9B74_03925</name>
</gene>
<dbReference type="AlphaFoldDB" id="A0A6L9Y6L9"/>